<dbReference type="EMBL" id="CAJFDH010000001">
    <property type="protein sequence ID" value="CAD5206740.1"/>
    <property type="molecule type" value="Genomic_DNA"/>
</dbReference>
<gene>
    <name evidence="2" type="ORF">BOKJ2_LOCUS1424</name>
</gene>
<dbReference type="AlphaFoldDB" id="A0A811JU26"/>
<evidence type="ECO:0000256" key="1">
    <source>
        <dbReference type="SAM" id="MobiDB-lite"/>
    </source>
</evidence>
<evidence type="ECO:0000313" key="3">
    <source>
        <dbReference type="Proteomes" id="UP000614601"/>
    </source>
</evidence>
<proteinExistence type="predicted"/>
<evidence type="ECO:0000313" key="2">
    <source>
        <dbReference type="EMBL" id="CAD5206740.1"/>
    </source>
</evidence>
<comment type="caution">
    <text evidence="2">The sequence shown here is derived from an EMBL/GenBank/DDBJ whole genome shotgun (WGS) entry which is preliminary data.</text>
</comment>
<protein>
    <submittedName>
        <fullName evidence="2">Uncharacterized protein</fullName>
    </submittedName>
</protein>
<dbReference type="EMBL" id="CAJFCW020000001">
    <property type="protein sequence ID" value="CAG9082957.1"/>
    <property type="molecule type" value="Genomic_DNA"/>
</dbReference>
<feature type="region of interest" description="Disordered" evidence="1">
    <location>
        <begin position="60"/>
        <end position="79"/>
    </location>
</feature>
<name>A0A811JU26_9BILA</name>
<dbReference type="Proteomes" id="UP000783686">
    <property type="component" value="Unassembled WGS sequence"/>
</dbReference>
<organism evidence="2 3">
    <name type="scientific">Bursaphelenchus okinawaensis</name>
    <dbReference type="NCBI Taxonomy" id="465554"/>
    <lineage>
        <taxon>Eukaryota</taxon>
        <taxon>Metazoa</taxon>
        <taxon>Ecdysozoa</taxon>
        <taxon>Nematoda</taxon>
        <taxon>Chromadorea</taxon>
        <taxon>Rhabditida</taxon>
        <taxon>Tylenchina</taxon>
        <taxon>Tylenchomorpha</taxon>
        <taxon>Aphelenchoidea</taxon>
        <taxon>Aphelenchoididae</taxon>
        <taxon>Bursaphelenchus</taxon>
    </lineage>
</organism>
<reference evidence="2" key="1">
    <citation type="submission" date="2020-09" db="EMBL/GenBank/DDBJ databases">
        <authorList>
            <person name="Kikuchi T."/>
        </authorList>
    </citation>
    <scope>NUCLEOTIDE SEQUENCE</scope>
    <source>
        <strain evidence="2">SH1</strain>
    </source>
</reference>
<sequence length="108" mass="12154">MKKFNVSKKKATVQKSVTVKSEGGTREWTFPSEEKGKYLIPKSQLTKLELSSEEASFSAKKHQTVRIPIPPLPPSNVDSTSVMAYTNSLKQYRNLLDRHIDAVSKSLM</sequence>
<keyword evidence="3" id="KW-1185">Reference proteome</keyword>
<accession>A0A811JU26</accession>
<dbReference type="Proteomes" id="UP000614601">
    <property type="component" value="Unassembled WGS sequence"/>
</dbReference>